<dbReference type="PANTHER" id="PTHR12830:SF9">
    <property type="entry name" value="ANAPHASE-PROMOTING COMPLEX SUBUNIT 5"/>
    <property type="match status" value="1"/>
</dbReference>
<keyword evidence="5" id="KW-0833">Ubl conjugation pathway</keyword>
<evidence type="ECO:0000256" key="4">
    <source>
        <dbReference type="ARBA" id="ARBA00022776"/>
    </source>
</evidence>
<dbReference type="InterPro" id="IPR026000">
    <property type="entry name" value="Apc5_dom"/>
</dbReference>
<evidence type="ECO:0000256" key="3">
    <source>
        <dbReference type="ARBA" id="ARBA00022618"/>
    </source>
</evidence>
<keyword evidence="3" id="KW-0132">Cell division</keyword>
<dbReference type="Proteomes" id="UP000191144">
    <property type="component" value="Chromosome F"/>
</dbReference>
<evidence type="ECO:0000256" key="2">
    <source>
        <dbReference type="ARBA" id="ARBA00016066"/>
    </source>
</evidence>
<dbReference type="Pfam" id="PF12862">
    <property type="entry name" value="ANAPC5"/>
    <property type="match status" value="1"/>
</dbReference>
<proteinExistence type="inferred from homology"/>
<evidence type="ECO:0000256" key="6">
    <source>
        <dbReference type="ARBA" id="ARBA00023306"/>
    </source>
</evidence>
<gene>
    <name evidence="8" type="ORF">LAME_0F12068G</name>
</gene>
<keyword evidence="9" id="KW-1185">Reference proteome</keyword>
<dbReference type="InterPro" id="IPR037679">
    <property type="entry name" value="Apc5"/>
</dbReference>
<evidence type="ECO:0000313" key="9">
    <source>
        <dbReference type="Proteomes" id="UP000191144"/>
    </source>
</evidence>
<dbReference type="GO" id="GO:0005680">
    <property type="term" value="C:anaphase-promoting complex"/>
    <property type="evidence" value="ECO:0007669"/>
    <property type="project" value="InterPro"/>
</dbReference>
<evidence type="ECO:0000313" key="8">
    <source>
        <dbReference type="EMBL" id="SCU95414.1"/>
    </source>
</evidence>
<evidence type="ECO:0000256" key="1">
    <source>
        <dbReference type="ARBA" id="ARBA00007450"/>
    </source>
</evidence>
<dbReference type="AlphaFoldDB" id="A0A1G4JWG8"/>
<sequence length="631" mass="72365">MHCKRAVVITDTLTPHDVALLVLVTLFCANTEHIGHQTLLKLIPSPNGPVRALAPFNRLESVIEAAEVVPPLLGDLVQLLEDHGCAPAALRMVTTLERVATVGAVDKLISTLHTHCIRDNYRAVAAARAGRVLDRQLTRSSLLGRYVCQCVSKHKLQDFEDSEKLWRNLQRYLQQFKRECAEWKGFHCQRPPLDPLMRFILESDADLQGLQELRNAGLSDRYSDLTSDDRDVRMMISHDHLQALLAHETHLMLYNNSPLQKRTRMLIDCMSLEDTARFPVVYVLKGLEDLRQNRYDTFLSLLYRYFDYMLGQNTEPNFYLSLLSLASFHAHFHNSDAAVKTFEEAIAVARENKDTHTLNLILMWVFEFMCKYPNLAPKFHVSTAQILQYLKTCPQDHSSYVFEMGYRYDTLWTMQNTGDVVQILESTFKSSLLALQRVNGTRMMAAHNSKIWEYLGSKALQEVYEDVGVREMVQQNLPIPELLTQLKAPDLTYFEKRMFEKQIIDQWISLAEYDQAMQFVNCRIHECQSELADVENEHRFQLAKCQILVQCHLHVRTLPILSKVIEHASTTKNNSLLGPSVLLLSEVLLALDKRQKCFELLSSVMHKILAYADANLQLATAKLYLASKQAL</sequence>
<reference evidence="9" key="1">
    <citation type="submission" date="2016-03" db="EMBL/GenBank/DDBJ databases">
        <authorList>
            <person name="Devillers Hugo."/>
        </authorList>
    </citation>
    <scope>NUCLEOTIDE SEQUENCE [LARGE SCALE GENOMIC DNA]</scope>
</reference>
<keyword evidence="4" id="KW-0498">Mitosis</keyword>
<dbReference type="GO" id="GO:0045842">
    <property type="term" value="P:positive regulation of mitotic metaphase/anaphase transition"/>
    <property type="evidence" value="ECO:0007669"/>
    <property type="project" value="TreeGrafter"/>
</dbReference>
<dbReference type="OrthoDB" id="2504561at2759"/>
<dbReference type="EMBL" id="LT598477">
    <property type="protein sequence ID" value="SCU95414.1"/>
    <property type="molecule type" value="Genomic_DNA"/>
</dbReference>
<name>A0A1G4JWG8_9SACH</name>
<organism evidence="8 9">
    <name type="scientific">Lachancea meyersii CBS 8951</name>
    <dbReference type="NCBI Taxonomy" id="1266667"/>
    <lineage>
        <taxon>Eukaryota</taxon>
        <taxon>Fungi</taxon>
        <taxon>Dikarya</taxon>
        <taxon>Ascomycota</taxon>
        <taxon>Saccharomycotina</taxon>
        <taxon>Saccharomycetes</taxon>
        <taxon>Saccharomycetales</taxon>
        <taxon>Saccharomycetaceae</taxon>
        <taxon>Lachancea</taxon>
    </lineage>
</organism>
<dbReference type="GO" id="GO:0031145">
    <property type="term" value="P:anaphase-promoting complex-dependent catabolic process"/>
    <property type="evidence" value="ECO:0007669"/>
    <property type="project" value="TreeGrafter"/>
</dbReference>
<accession>A0A1G4JWG8</accession>
<dbReference type="GO" id="GO:0051301">
    <property type="term" value="P:cell division"/>
    <property type="evidence" value="ECO:0007669"/>
    <property type="project" value="UniProtKB-KW"/>
</dbReference>
<dbReference type="PANTHER" id="PTHR12830">
    <property type="entry name" value="ANAPHASE-PROMOTING COMPLEX SUBUNIT 5"/>
    <property type="match status" value="1"/>
</dbReference>
<evidence type="ECO:0000259" key="7">
    <source>
        <dbReference type="Pfam" id="PF12862"/>
    </source>
</evidence>
<protein>
    <recommendedName>
        <fullName evidence="2">Anaphase-promoting complex subunit 5</fullName>
    </recommendedName>
</protein>
<dbReference type="GO" id="GO:0070979">
    <property type="term" value="P:protein K11-linked ubiquitination"/>
    <property type="evidence" value="ECO:0007669"/>
    <property type="project" value="TreeGrafter"/>
</dbReference>
<evidence type="ECO:0000256" key="5">
    <source>
        <dbReference type="ARBA" id="ARBA00022786"/>
    </source>
</evidence>
<feature type="domain" description="Anaphase-promoting complex subunit 5" evidence="7">
    <location>
        <begin position="282"/>
        <end position="370"/>
    </location>
</feature>
<keyword evidence="6" id="KW-0131">Cell cycle</keyword>
<comment type="similarity">
    <text evidence="1">Belongs to the APC5 family.</text>
</comment>